<dbReference type="InterPro" id="IPR007167">
    <property type="entry name" value="Fe-transptr_FeoA-like"/>
</dbReference>
<dbReference type="Proteomes" id="UP000236654">
    <property type="component" value="Unassembled WGS sequence"/>
</dbReference>
<sequence length="77" mass="8428">MEKTSIATLKKGARGIITEIKQSEVSQRLIEMGLTPGTSFQIRSISPFGDPIAIRLNDFAVSLRLIDALNIIVMPKS</sequence>
<dbReference type="InterPro" id="IPR052713">
    <property type="entry name" value="FeoA"/>
</dbReference>
<proteinExistence type="predicted"/>
<dbReference type="InterPro" id="IPR038157">
    <property type="entry name" value="FeoA_core_dom"/>
</dbReference>
<organism evidence="3 4">
    <name type="scientific">Brumimicrobium salinarum</name>
    <dbReference type="NCBI Taxonomy" id="2058658"/>
    <lineage>
        <taxon>Bacteria</taxon>
        <taxon>Pseudomonadati</taxon>
        <taxon>Bacteroidota</taxon>
        <taxon>Flavobacteriia</taxon>
        <taxon>Flavobacteriales</taxon>
        <taxon>Crocinitomicaceae</taxon>
        <taxon>Brumimicrobium</taxon>
    </lineage>
</organism>
<dbReference type="InterPro" id="IPR008988">
    <property type="entry name" value="Transcriptional_repressor_C"/>
</dbReference>
<dbReference type="Gene3D" id="2.30.30.90">
    <property type="match status" value="1"/>
</dbReference>
<dbReference type="GO" id="GO:0046914">
    <property type="term" value="F:transition metal ion binding"/>
    <property type="evidence" value="ECO:0007669"/>
    <property type="project" value="InterPro"/>
</dbReference>
<keyword evidence="4" id="KW-1185">Reference proteome</keyword>
<protein>
    <submittedName>
        <fullName evidence="3">Ferrous iron transport protein A</fullName>
    </submittedName>
</protein>
<accession>A0A2I0R3A0</accession>
<dbReference type="OrthoDB" id="9811076at2"/>
<dbReference type="PANTHER" id="PTHR42954">
    <property type="entry name" value="FE(2+) TRANSPORT PROTEIN A"/>
    <property type="match status" value="1"/>
</dbReference>
<evidence type="ECO:0000259" key="2">
    <source>
        <dbReference type="SMART" id="SM00899"/>
    </source>
</evidence>
<evidence type="ECO:0000313" key="3">
    <source>
        <dbReference type="EMBL" id="PKR81062.1"/>
    </source>
</evidence>
<dbReference type="RefSeq" id="WP_101334022.1">
    <property type="nucleotide sequence ID" value="NZ_PJNI01000005.1"/>
</dbReference>
<feature type="domain" description="Ferrous iron transporter FeoA-like" evidence="2">
    <location>
        <begin position="4"/>
        <end position="75"/>
    </location>
</feature>
<comment type="caution">
    <text evidence="3">The sequence shown here is derived from an EMBL/GenBank/DDBJ whole genome shotgun (WGS) entry which is preliminary data.</text>
</comment>
<name>A0A2I0R3A0_9FLAO</name>
<dbReference type="SMART" id="SM00899">
    <property type="entry name" value="FeoA"/>
    <property type="match status" value="1"/>
</dbReference>
<reference evidence="3 4" key="1">
    <citation type="submission" date="2017-12" db="EMBL/GenBank/DDBJ databases">
        <title>The draft genome sequence of Brumimicrobium saltpan LHR20.</title>
        <authorList>
            <person name="Do Z.-J."/>
            <person name="Luo H.-R."/>
        </authorList>
    </citation>
    <scope>NUCLEOTIDE SEQUENCE [LARGE SCALE GENOMIC DNA]</scope>
    <source>
        <strain evidence="3 4">LHR20</strain>
    </source>
</reference>
<dbReference type="EMBL" id="PJNI01000005">
    <property type="protein sequence ID" value="PKR81062.1"/>
    <property type="molecule type" value="Genomic_DNA"/>
</dbReference>
<evidence type="ECO:0000313" key="4">
    <source>
        <dbReference type="Proteomes" id="UP000236654"/>
    </source>
</evidence>
<gene>
    <name evidence="3" type="ORF">CW751_05620</name>
</gene>
<dbReference type="AlphaFoldDB" id="A0A2I0R3A0"/>
<dbReference type="PANTHER" id="PTHR42954:SF2">
    <property type="entry name" value="FE(2+) TRANSPORT PROTEIN A"/>
    <property type="match status" value="1"/>
</dbReference>
<dbReference type="SUPFAM" id="SSF50037">
    <property type="entry name" value="C-terminal domain of transcriptional repressors"/>
    <property type="match status" value="1"/>
</dbReference>
<evidence type="ECO:0000256" key="1">
    <source>
        <dbReference type="ARBA" id="ARBA00023004"/>
    </source>
</evidence>
<dbReference type="Pfam" id="PF04023">
    <property type="entry name" value="FeoA"/>
    <property type="match status" value="1"/>
</dbReference>
<keyword evidence="1" id="KW-0408">Iron</keyword>